<evidence type="ECO:0000313" key="2">
    <source>
        <dbReference type="EnsemblPlants" id="ONIVA11G12000.1"/>
    </source>
</evidence>
<sequence>MVLRSGSVDLHRMPPTTSIFGKSQFCITNIDQKLKALRHATCLNRPFWKNSAAKAKPEMKNWLRAHRKKIKERETKGLAGHQEGAGHGTYGMKRALPVVGDVGLTFRRFQKSHR</sequence>
<reference evidence="2" key="1">
    <citation type="submission" date="2015-04" db="UniProtKB">
        <authorList>
            <consortium name="EnsemblPlants"/>
        </authorList>
    </citation>
    <scope>IDENTIFICATION</scope>
    <source>
        <strain evidence="2">SL10</strain>
    </source>
</reference>
<accession>A0A0E0J1J5</accession>
<reference evidence="2" key="2">
    <citation type="submission" date="2018-04" db="EMBL/GenBank/DDBJ databases">
        <title>OnivRS2 (Oryza nivara Reference Sequence Version 2).</title>
        <authorList>
            <person name="Zhang J."/>
            <person name="Kudrna D."/>
            <person name="Lee S."/>
            <person name="Talag J."/>
            <person name="Rajasekar S."/>
            <person name="Welchert J."/>
            <person name="Hsing Y.-I."/>
            <person name="Wing R.A."/>
        </authorList>
    </citation>
    <scope>NUCLEOTIDE SEQUENCE [LARGE SCALE GENOMIC DNA]</scope>
    <source>
        <strain evidence="2">SL10</strain>
    </source>
</reference>
<organism evidence="2">
    <name type="scientific">Oryza nivara</name>
    <name type="common">Indian wild rice</name>
    <name type="synonym">Oryza sativa f. spontanea</name>
    <dbReference type="NCBI Taxonomy" id="4536"/>
    <lineage>
        <taxon>Eukaryota</taxon>
        <taxon>Viridiplantae</taxon>
        <taxon>Streptophyta</taxon>
        <taxon>Embryophyta</taxon>
        <taxon>Tracheophyta</taxon>
        <taxon>Spermatophyta</taxon>
        <taxon>Magnoliopsida</taxon>
        <taxon>Liliopsida</taxon>
        <taxon>Poales</taxon>
        <taxon>Poaceae</taxon>
        <taxon>BOP clade</taxon>
        <taxon>Oryzoideae</taxon>
        <taxon>Oryzeae</taxon>
        <taxon>Oryzinae</taxon>
        <taxon>Oryza</taxon>
    </lineage>
</organism>
<dbReference type="Proteomes" id="UP000006591">
    <property type="component" value="Chromosome 11"/>
</dbReference>
<name>A0A0E0J1J5_ORYNI</name>
<protein>
    <submittedName>
        <fullName evidence="2">Uncharacterized protein</fullName>
    </submittedName>
</protein>
<feature type="region of interest" description="Disordered" evidence="1">
    <location>
        <begin position="72"/>
        <end position="91"/>
    </location>
</feature>
<evidence type="ECO:0000256" key="1">
    <source>
        <dbReference type="SAM" id="MobiDB-lite"/>
    </source>
</evidence>
<proteinExistence type="predicted"/>
<evidence type="ECO:0000313" key="3">
    <source>
        <dbReference type="Proteomes" id="UP000006591"/>
    </source>
</evidence>
<dbReference type="HOGENOM" id="CLU_2125068_0_0_1"/>
<keyword evidence="3" id="KW-1185">Reference proteome</keyword>
<dbReference type="EnsemblPlants" id="ONIVA11G12000.1">
    <property type="protein sequence ID" value="ONIVA11G12000.1"/>
    <property type="gene ID" value="ONIVA11G12000"/>
</dbReference>
<dbReference type="Gramene" id="ONIVA11G12000.1">
    <property type="protein sequence ID" value="ONIVA11G12000.1"/>
    <property type="gene ID" value="ONIVA11G12000"/>
</dbReference>
<dbReference type="AlphaFoldDB" id="A0A0E0J1J5"/>